<keyword evidence="3" id="KW-1185">Reference proteome</keyword>
<dbReference type="InterPro" id="IPR035412">
    <property type="entry name" value="Terminase_L_N"/>
</dbReference>
<dbReference type="Pfam" id="PF04466">
    <property type="entry name" value="Terminase_3"/>
    <property type="match status" value="1"/>
</dbReference>
<sequence>MAAVRGYQLSQEGKSGVIVCGREFMNSLDESSMAEVKAAIASEPWLAANYDVGEKYIRTLDGRISFAFIGLRHNLDSIKSKSQIHVLWVDEAEPVSETAWIKIVPTVREHGSEIWVTWNPERKNSATHKRFRESPPSGAKIVEINYSDNPWFPEVLEKERQEDFVRRPDQYDHVWEGGFVTVVEGAYFAQALSAAKAEGRIGKVAADPLMTLRAFVDIGGTGAKADSFTIWIVQFIGKEIRVLDYYEAQGQPIATHLNWMRGKGYTPDRCQFWLPHDGSTQDRVFDVSYESALRDAGYHVTVVPNQGKGAAKMRIEAARRLFPSIWFNADTTEAGRDALGWYHEKRSQDDRNIGLGPEHDWSSHGADSFGLMCVAYEEPVTKKPRPVVNYGAGGWMG</sequence>
<dbReference type="InterPro" id="IPR052380">
    <property type="entry name" value="Viral_DNA_packaging_terminase"/>
</dbReference>
<name>A0A4R6YED2_9HYPH</name>
<evidence type="ECO:0000313" key="3">
    <source>
        <dbReference type="Proteomes" id="UP000294958"/>
    </source>
</evidence>
<proteinExistence type="predicted"/>
<dbReference type="Gene3D" id="3.40.50.300">
    <property type="entry name" value="P-loop containing nucleotide triphosphate hydrolases"/>
    <property type="match status" value="1"/>
</dbReference>
<dbReference type="Proteomes" id="UP000294958">
    <property type="component" value="Unassembled WGS sequence"/>
</dbReference>
<dbReference type="EMBL" id="SNZF01000015">
    <property type="protein sequence ID" value="TDR34344.1"/>
    <property type="molecule type" value="Genomic_DNA"/>
</dbReference>
<feature type="domain" description="Phage terminase large subunit N-terminal" evidence="1">
    <location>
        <begin position="18"/>
        <end position="177"/>
    </location>
</feature>
<accession>A0A4R6YED2</accession>
<dbReference type="PANTHER" id="PTHR39184">
    <property type="match status" value="1"/>
</dbReference>
<evidence type="ECO:0000259" key="1">
    <source>
        <dbReference type="Pfam" id="PF04466"/>
    </source>
</evidence>
<reference evidence="2 3" key="1">
    <citation type="submission" date="2019-03" db="EMBL/GenBank/DDBJ databases">
        <title>Genomic Encyclopedia of Type Strains, Phase IV (KMG-IV): sequencing the most valuable type-strain genomes for metagenomic binning, comparative biology and taxonomic classification.</title>
        <authorList>
            <person name="Goeker M."/>
        </authorList>
    </citation>
    <scope>NUCLEOTIDE SEQUENCE [LARGE SCALE GENOMIC DNA]</scope>
    <source>
        <strain evidence="2 3">DSM 11603</strain>
    </source>
</reference>
<dbReference type="PANTHER" id="PTHR39184:SF1">
    <property type="entry name" value="PBSX PHAGE TERMINASE LARGE SUBUNIT"/>
    <property type="match status" value="1"/>
</dbReference>
<dbReference type="InterPro" id="IPR027417">
    <property type="entry name" value="P-loop_NTPase"/>
</dbReference>
<gene>
    <name evidence="2" type="ORF">DES43_115114</name>
</gene>
<comment type="caution">
    <text evidence="2">The sequence shown here is derived from an EMBL/GenBank/DDBJ whole genome shotgun (WGS) entry which is preliminary data.</text>
</comment>
<evidence type="ECO:0000313" key="2">
    <source>
        <dbReference type="EMBL" id="TDR34344.1"/>
    </source>
</evidence>
<protein>
    <submittedName>
        <fullName evidence="2">Phage terminase large subunit</fullName>
    </submittedName>
</protein>
<organism evidence="2 3">
    <name type="scientific">Aquamicrobium defluvii</name>
    <dbReference type="NCBI Taxonomy" id="69279"/>
    <lineage>
        <taxon>Bacteria</taxon>
        <taxon>Pseudomonadati</taxon>
        <taxon>Pseudomonadota</taxon>
        <taxon>Alphaproteobacteria</taxon>
        <taxon>Hyphomicrobiales</taxon>
        <taxon>Phyllobacteriaceae</taxon>
        <taxon>Aquamicrobium</taxon>
    </lineage>
</organism>
<dbReference type="AlphaFoldDB" id="A0A4R6YED2"/>